<proteinExistence type="predicted"/>
<evidence type="ECO:0000313" key="1">
    <source>
        <dbReference type="EMBL" id="KAH7996892.1"/>
    </source>
</evidence>
<accession>A0ACB8EVK6</accession>
<gene>
    <name evidence="1" type="ORF">K3G42_011846</name>
</gene>
<dbReference type="Proteomes" id="UP000827872">
    <property type="component" value="Linkage Group LG15"/>
</dbReference>
<dbReference type="EMBL" id="CM037628">
    <property type="protein sequence ID" value="KAH7996892.1"/>
    <property type="molecule type" value="Genomic_DNA"/>
</dbReference>
<keyword evidence="2" id="KW-1185">Reference proteome</keyword>
<reference evidence="1" key="1">
    <citation type="submission" date="2021-08" db="EMBL/GenBank/DDBJ databases">
        <title>The first chromosome-level gecko genome reveals the dynamic sex chromosomes of Neotropical dwarf geckos (Sphaerodactylidae: Sphaerodactylus).</title>
        <authorList>
            <person name="Pinto B.J."/>
            <person name="Keating S.E."/>
            <person name="Gamble T."/>
        </authorList>
    </citation>
    <scope>NUCLEOTIDE SEQUENCE</scope>
    <source>
        <strain evidence="1">TG3544</strain>
    </source>
</reference>
<protein>
    <submittedName>
        <fullName evidence="1">Uncharacterized protein</fullName>
    </submittedName>
</protein>
<name>A0ACB8EVK6_9SAUR</name>
<sequence>MPFFKSASSLRSDSSDVDLDSLAESELVKLQRQFRLLEGHRHAYAVESRETIRRQMLEMKRLEKENEQLLRRQAVAESRTYQQQGRDQTNNLRALLGRRDDVEVQIMEEKKKMSLLEREIQSWEKRLVGQTKEVGSGHLIQQQKAHLQKRVQTMENQLDRATSQFNSQLVVNSQLRGDLEILQVGHDRFEQLYKTLEKELLDTRRIIGAMISTSSAAYDARDEAENRLGQLRDKAQKDLRQYESDLKELNRILDHDRRLDEFFTVKLQERKLTEEALKAKEKQEKELKRRGCSEELLISYQDALEQVLQLTGVDTLDAVLNKFDAEEKRNFAQFNYVNEQNNQLEQIREQIAELNHQTEMIQAQGTRVEVELESRLREDEAHLEEAVNDTKRVEVLLKTQMKIWEMFKSEIKSLFAKLQCNSSVLDKMLGGSTITLNENITVYMGSIEQRINELLAMYAYVVAEEQEKPFDSLEMAQLILGQRPGVPPHRLSVRPPSAAPNQDAVIEEEQRPLTHKELRAKVLKEVLKTGTLYLRRTTQPEIPSPRTRMSVYKKGQHAS</sequence>
<organism evidence="1 2">
    <name type="scientific">Sphaerodactylus townsendi</name>
    <dbReference type="NCBI Taxonomy" id="933632"/>
    <lineage>
        <taxon>Eukaryota</taxon>
        <taxon>Metazoa</taxon>
        <taxon>Chordata</taxon>
        <taxon>Craniata</taxon>
        <taxon>Vertebrata</taxon>
        <taxon>Euteleostomi</taxon>
        <taxon>Lepidosauria</taxon>
        <taxon>Squamata</taxon>
        <taxon>Bifurcata</taxon>
        <taxon>Gekkota</taxon>
        <taxon>Sphaerodactylidae</taxon>
        <taxon>Sphaerodactylus</taxon>
    </lineage>
</organism>
<evidence type="ECO:0000313" key="2">
    <source>
        <dbReference type="Proteomes" id="UP000827872"/>
    </source>
</evidence>
<comment type="caution">
    <text evidence="1">The sequence shown here is derived from an EMBL/GenBank/DDBJ whole genome shotgun (WGS) entry which is preliminary data.</text>
</comment>